<dbReference type="SUPFAM" id="SSF159894">
    <property type="entry name" value="YgaC/TfoX-N like"/>
    <property type="match status" value="1"/>
</dbReference>
<evidence type="ECO:0000313" key="2">
    <source>
        <dbReference type="EMBL" id="RED49930.1"/>
    </source>
</evidence>
<keyword evidence="3" id="KW-1185">Reference proteome</keyword>
<proteinExistence type="predicted"/>
<sequence length="132" mass="14416">MEPAILPLKQKGGRAKIMPFDSGLAARLEEIITDRFAPIGGLSETRMFGGFGYMLNGNMCLGIHKDTLIVRVGLECADEILAEDHVGPMNLTGRVMKGWATIQPAAMEEDDALARFVRLAIDFVSTLPPKEK</sequence>
<comment type="caution">
    <text evidence="2">The sequence shown here is derived from an EMBL/GenBank/DDBJ whole genome shotgun (WGS) entry which is preliminary data.</text>
</comment>
<protein>
    <submittedName>
        <fullName evidence="2">TfoX/Sxy family transcriptional regulator of competence genes</fullName>
    </submittedName>
</protein>
<dbReference type="EMBL" id="QRDW01000005">
    <property type="protein sequence ID" value="RED49930.1"/>
    <property type="molecule type" value="Genomic_DNA"/>
</dbReference>
<feature type="domain" description="TfoX N-terminal" evidence="1">
    <location>
        <begin position="35"/>
        <end position="123"/>
    </location>
</feature>
<organism evidence="2 3">
    <name type="scientific">Aestuariispira insulae</name>
    <dbReference type="NCBI Taxonomy" id="1461337"/>
    <lineage>
        <taxon>Bacteria</taxon>
        <taxon>Pseudomonadati</taxon>
        <taxon>Pseudomonadota</taxon>
        <taxon>Alphaproteobacteria</taxon>
        <taxon>Rhodospirillales</taxon>
        <taxon>Kiloniellaceae</taxon>
        <taxon>Aestuariispira</taxon>
    </lineage>
</organism>
<dbReference type="Proteomes" id="UP000256845">
    <property type="component" value="Unassembled WGS sequence"/>
</dbReference>
<dbReference type="Pfam" id="PF04993">
    <property type="entry name" value="TfoX_N"/>
    <property type="match status" value="1"/>
</dbReference>
<evidence type="ECO:0000313" key="3">
    <source>
        <dbReference type="Proteomes" id="UP000256845"/>
    </source>
</evidence>
<dbReference type="OrthoDB" id="214902at2"/>
<name>A0A3D9HKA8_9PROT</name>
<reference evidence="2 3" key="1">
    <citation type="submission" date="2018-07" db="EMBL/GenBank/DDBJ databases">
        <title>Genomic Encyclopedia of Type Strains, Phase III (KMG-III): the genomes of soil and plant-associated and newly described type strains.</title>
        <authorList>
            <person name="Whitman W."/>
        </authorList>
    </citation>
    <scope>NUCLEOTIDE SEQUENCE [LARGE SCALE GENOMIC DNA]</scope>
    <source>
        <strain evidence="2 3">CECT 8488</strain>
    </source>
</reference>
<dbReference type="Gene3D" id="3.30.1460.30">
    <property type="entry name" value="YgaC/TfoX-N like chaperone"/>
    <property type="match status" value="1"/>
</dbReference>
<evidence type="ECO:0000259" key="1">
    <source>
        <dbReference type="Pfam" id="PF04993"/>
    </source>
</evidence>
<dbReference type="AlphaFoldDB" id="A0A3D9HKA8"/>
<accession>A0A3D9HKA8</accession>
<gene>
    <name evidence="2" type="ORF">DFP90_105303</name>
</gene>
<dbReference type="InterPro" id="IPR007076">
    <property type="entry name" value="TfoX_N"/>
</dbReference>